<proteinExistence type="predicted"/>
<dbReference type="SMART" id="SM00849">
    <property type="entry name" value="Lactamase_B"/>
    <property type="match status" value="1"/>
</dbReference>
<evidence type="ECO:0000259" key="1">
    <source>
        <dbReference type="SMART" id="SM00849"/>
    </source>
</evidence>
<evidence type="ECO:0000313" key="2">
    <source>
        <dbReference type="EMBL" id="PSW19990.1"/>
    </source>
</evidence>
<comment type="caution">
    <text evidence="2">The sequence shown here is derived from an EMBL/GenBank/DDBJ whole genome shotgun (WGS) entry which is preliminary data.</text>
</comment>
<protein>
    <submittedName>
        <fullName evidence="2">Zn-dependent hydrolase</fullName>
    </submittedName>
</protein>
<keyword evidence="2" id="KW-0378">Hydrolase</keyword>
<dbReference type="Proteomes" id="UP000241771">
    <property type="component" value="Unassembled WGS sequence"/>
</dbReference>
<dbReference type="EMBL" id="PYMA01000005">
    <property type="protein sequence ID" value="PSW19990.1"/>
    <property type="molecule type" value="Genomic_DNA"/>
</dbReference>
<dbReference type="Pfam" id="PF00753">
    <property type="entry name" value="Lactamase_B"/>
    <property type="match status" value="1"/>
</dbReference>
<dbReference type="InterPro" id="IPR036866">
    <property type="entry name" value="RibonucZ/Hydroxyglut_hydro"/>
</dbReference>
<dbReference type="Gene3D" id="3.60.15.10">
    <property type="entry name" value="Ribonuclease Z/Hydroxyacylglutathione hydrolase-like"/>
    <property type="match status" value="1"/>
</dbReference>
<feature type="domain" description="Metallo-beta-lactamase" evidence="1">
    <location>
        <begin position="14"/>
        <end position="213"/>
    </location>
</feature>
<name>A0A2T3NUN8_9GAMM</name>
<reference evidence="2 3" key="1">
    <citation type="submission" date="2018-01" db="EMBL/GenBank/DDBJ databases">
        <title>Whole genome sequencing of Histamine producing bacteria.</title>
        <authorList>
            <person name="Butler K."/>
        </authorList>
    </citation>
    <scope>NUCLEOTIDE SEQUENCE [LARGE SCALE GENOMIC DNA]</scope>
    <source>
        <strain evidence="2 3">DSM 100436</strain>
    </source>
</reference>
<dbReference type="PANTHER" id="PTHR42951">
    <property type="entry name" value="METALLO-BETA-LACTAMASE DOMAIN-CONTAINING"/>
    <property type="match status" value="1"/>
</dbReference>
<evidence type="ECO:0000313" key="3">
    <source>
        <dbReference type="Proteomes" id="UP000241771"/>
    </source>
</evidence>
<dbReference type="GO" id="GO:0016787">
    <property type="term" value="F:hydrolase activity"/>
    <property type="evidence" value="ECO:0007669"/>
    <property type="project" value="UniProtKB-KW"/>
</dbReference>
<dbReference type="RefSeq" id="WP_107271969.1">
    <property type="nucleotide sequence ID" value="NZ_PYMA01000005.1"/>
</dbReference>
<sequence>MTSMVKLHKLDGYIQSIYLAEYSHGLLLLDGCSRADIPYIKQFITNTLNRPFTDLELVVVTHMHPDHAGAANQLRKLTRCKIAAANVKGQWYSGLDGQLMHLTDIMLAKWVAKRMKKPKTNIWYARKLKPDYRLDDNEALPGFPEWVALATQGHTDRDLSLHHQPSNRIYVADLMVKVKGRYIPPFPVFYPNRYRRSLERVFGLKPSSLILAHGGEITPTEEDMSHLLARAPKVPTTHWRSVKSKFKRAISNR</sequence>
<organism evidence="2 3">
    <name type="scientific">Photobacterium sanctipauli</name>
    <dbReference type="NCBI Taxonomy" id="1342794"/>
    <lineage>
        <taxon>Bacteria</taxon>
        <taxon>Pseudomonadati</taxon>
        <taxon>Pseudomonadota</taxon>
        <taxon>Gammaproteobacteria</taxon>
        <taxon>Vibrionales</taxon>
        <taxon>Vibrionaceae</taxon>
        <taxon>Photobacterium</taxon>
    </lineage>
</organism>
<dbReference type="SUPFAM" id="SSF56281">
    <property type="entry name" value="Metallo-hydrolase/oxidoreductase"/>
    <property type="match status" value="1"/>
</dbReference>
<gene>
    <name evidence="2" type="ORF">C9I98_10110</name>
</gene>
<dbReference type="InterPro" id="IPR050855">
    <property type="entry name" value="NDM-1-like"/>
</dbReference>
<keyword evidence="3" id="KW-1185">Reference proteome</keyword>
<accession>A0A2T3NUN8</accession>
<dbReference type="AlphaFoldDB" id="A0A2T3NUN8"/>
<dbReference type="InterPro" id="IPR001279">
    <property type="entry name" value="Metallo-B-lactamas"/>
</dbReference>